<dbReference type="GO" id="GO:0008270">
    <property type="term" value="F:zinc ion binding"/>
    <property type="evidence" value="ECO:0007669"/>
    <property type="project" value="UniProtKB-KW"/>
</dbReference>
<keyword evidence="1" id="KW-0479">Metal-binding</keyword>
<name>A0A653DP76_CALMS</name>
<feature type="domain" description="THAP-type" evidence="7">
    <location>
        <begin position="1"/>
        <end position="58"/>
    </location>
</feature>
<evidence type="ECO:0000256" key="3">
    <source>
        <dbReference type="ARBA" id="ARBA00022833"/>
    </source>
</evidence>
<dbReference type="PANTHER" id="PTHR47696:SF1">
    <property type="entry name" value="THAP DOMAIN-CONTAINING PROTEIN 2"/>
    <property type="match status" value="1"/>
</dbReference>
<dbReference type="InterPro" id="IPR026521">
    <property type="entry name" value="THAP2"/>
</dbReference>
<protein>
    <recommendedName>
        <fullName evidence="7">THAP-type domain-containing protein</fullName>
    </recommendedName>
</protein>
<evidence type="ECO:0000256" key="1">
    <source>
        <dbReference type="ARBA" id="ARBA00022723"/>
    </source>
</evidence>
<keyword evidence="2 5" id="KW-0863">Zinc-finger</keyword>
<feature type="compositionally biased region" description="Polar residues" evidence="6">
    <location>
        <begin position="85"/>
        <end position="97"/>
    </location>
</feature>
<keyword evidence="4 5" id="KW-0238">DNA-binding</keyword>
<reference evidence="8 9" key="1">
    <citation type="submission" date="2019-01" db="EMBL/GenBank/DDBJ databases">
        <authorList>
            <person name="Sayadi A."/>
        </authorList>
    </citation>
    <scope>NUCLEOTIDE SEQUENCE [LARGE SCALE GENOMIC DNA]</scope>
</reference>
<dbReference type="PANTHER" id="PTHR47696">
    <property type="entry name" value="THAP DOMAIN-CONTAINING PROTEIN 2"/>
    <property type="match status" value="1"/>
</dbReference>
<evidence type="ECO:0000313" key="9">
    <source>
        <dbReference type="Proteomes" id="UP000410492"/>
    </source>
</evidence>
<dbReference type="GO" id="GO:0003677">
    <property type="term" value="F:DNA binding"/>
    <property type="evidence" value="ECO:0007669"/>
    <property type="project" value="UniProtKB-UniRule"/>
</dbReference>
<dbReference type="Pfam" id="PF05485">
    <property type="entry name" value="THAP"/>
    <property type="match status" value="1"/>
</dbReference>
<dbReference type="SUPFAM" id="SSF57716">
    <property type="entry name" value="Glucocorticoid receptor-like (DNA-binding domain)"/>
    <property type="match status" value="1"/>
</dbReference>
<dbReference type="Proteomes" id="UP000410492">
    <property type="component" value="Unassembled WGS sequence"/>
</dbReference>
<evidence type="ECO:0000259" key="7">
    <source>
        <dbReference type="PROSITE" id="PS50950"/>
    </source>
</evidence>
<organism evidence="8 9">
    <name type="scientific">Callosobruchus maculatus</name>
    <name type="common">Southern cowpea weevil</name>
    <name type="synonym">Pulse bruchid</name>
    <dbReference type="NCBI Taxonomy" id="64391"/>
    <lineage>
        <taxon>Eukaryota</taxon>
        <taxon>Metazoa</taxon>
        <taxon>Ecdysozoa</taxon>
        <taxon>Arthropoda</taxon>
        <taxon>Hexapoda</taxon>
        <taxon>Insecta</taxon>
        <taxon>Pterygota</taxon>
        <taxon>Neoptera</taxon>
        <taxon>Endopterygota</taxon>
        <taxon>Coleoptera</taxon>
        <taxon>Polyphaga</taxon>
        <taxon>Cucujiformia</taxon>
        <taxon>Chrysomeloidea</taxon>
        <taxon>Chrysomelidae</taxon>
        <taxon>Bruchinae</taxon>
        <taxon>Bruchini</taxon>
        <taxon>Callosobruchus</taxon>
    </lineage>
</organism>
<dbReference type="OrthoDB" id="7312725at2759"/>
<evidence type="ECO:0000256" key="5">
    <source>
        <dbReference type="PROSITE-ProRule" id="PRU00309"/>
    </source>
</evidence>
<evidence type="ECO:0000256" key="4">
    <source>
        <dbReference type="ARBA" id="ARBA00023125"/>
    </source>
</evidence>
<dbReference type="AlphaFoldDB" id="A0A653DP76"/>
<sequence length="110" mass="12655">SFPRDEALRKKWIVALRRKDFVPGTRAVICSKHFKHSDYYQTHMDTLRLKKDAVPSIFDFPRHLLKVEKTRRILTKQSHSHIENSEPSTSCDNPPTVTRQAIVDGAVLSG</sequence>
<dbReference type="SMART" id="SM00692">
    <property type="entry name" value="DM3"/>
    <property type="match status" value="1"/>
</dbReference>
<proteinExistence type="predicted"/>
<dbReference type="InterPro" id="IPR006612">
    <property type="entry name" value="THAP_Znf"/>
</dbReference>
<evidence type="ECO:0000256" key="6">
    <source>
        <dbReference type="SAM" id="MobiDB-lite"/>
    </source>
</evidence>
<keyword evidence="9" id="KW-1185">Reference proteome</keyword>
<keyword evidence="3" id="KW-0862">Zinc</keyword>
<dbReference type="InterPro" id="IPR038441">
    <property type="entry name" value="THAP_Znf_sf"/>
</dbReference>
<evidence type="ECO:0000256" key="2">
    <source>
        <dbReference type="ARBA" id="ARBA00022771"/>
    </source>
</evidence>
<dbReference type="EMBL" id="CAACVG010013414">
    <property type="protein sequence ID" value="VEN61799.1"/>
    <property type="molecule type" value="Genomic_DNA"/>
</dbReference>
<dbReference type="SMART" id="SM00980">
    <property type="entry name" value="THAP"/>
    <property type="match status" value="1"/>
</dbReference>
<dbReference type="Gene3D" id="6.20.210.20">
    <property type="entry name" value="THAP domain"/>
    <property type="match status" value="1"/>
</dbReference>
<feature type="region of interest" description="Disordered" evidence="6">
    <location>
        <begin position="76"/>
        <end position="97"/>
    </location>
</feature>
<evidence type="ECO:0000313" key="8">
    <source>
        <dbReference type="EMBL" id="VEN61799.1"/>
    </source>
</evidence>
<gene>
    <name evidence="8" type="ORF">CALMAC_LOCUS19117</name>
</gene>
<dbReference type="PROSITE" id="PS50950">
    <property type="entry name" value="ZF_THAP"/>
    <property type="match status" value="1"/>
</dbReference>
<feature type="non-terminal residue" evidence="8">
    <location>
        <position position="1"/>
    </location>
</feature>
<accession>A0A653DP76</accession>